<feature type="transmembrane region" description="Helical" evidence="1">
    <location>
        <begin position="270"/>
        <end position="289"/>
    </location>
</feature>
<dbReference type="InterPro" id="IPR036259">
    <property type="entry name" value="MFS_trans_sf"/>
</dbReference>
<keyword evidence="1" id="KW-1133">Transmembrane helix</keyword>
<feature type="transmembrane region" description="Helical" evidence="1">
    <location>
        <begin position="98"/>
        <end position="118"/>
    </location>
</feature>
<feature type="transmembrane region" description="Helical" evidence="1">
    <location>
        <begin position="162"/>
        <end position="182"/>
    </location>
</feature>
<feature type="transmembrane region" description="Helical" evidence="1">
    <location>
        <begin position="7"/>
        <end position="28"/>
    </location>
</feature>
<dbReference type="Proteomes" id="UP000237423">
    <property type="component" value="Unassembled WGS sequence"/>
</dbReference>
<feature type="transmembrane region" description="Helical" evidence="1">
    <location>
        <begin position="327"/>
        <end position="347"/>
    </location>
</feature>
<evidence type="ECO:0000313" key="3">
    <source>
        <dbReference type="Proteomes" id="UP000237423"/>
    </source>
</evidence>
<name>A0A2S5CJH4_9GAMM</name>
<accession>A0A2S5CJH4</accession>
<feature type="transmembrane region" description="Helical" evidence="1">
    <location>
        <begin position="130"/>
        <end position="156"/>
    </location>
</feature>
<feature type="transmembrane region" description="Helical" evidence="1">
    <location>
        <begin position="40"/>
        <end position="61"/>
    </location>
</feature>
<evidence type="ECO:0000256" key="1">
    <source>
        <dbReference type="SAM" id="Phobius"/>
    </source>
</evidence>
<protein>
    <submittedName>
        <fullName evidence="2">MFS transporter</fullName>
    </submittedName>
</protein>
<feature type="transmembrane region" description="Helical" evidence="1">
    <location>
        <begin position="353"/>
        <end position="372"/>
    </location>
</feature>
<dbReference type="EMBL" id="PGFZ01000008">
    <property type="protein sequence ID" value="POZ50960.1"/>
    <property type="molecule type" value="Genomic_DNA"/>
</dbReference>
<feature type="transmembrane region" description="Helical" evidence="1">
    <location>
        <begin position="295"/>
        <end position="315"/>
    </location>
</feature>
<feature type="transmembrane region" description="Helical" evidence="1">
    <location>
        <begin position="202"/>
        <end position="219"/>
    </location>
</feature>
<keyword evidence="1" id="KW-0812">Transmembrane</keyword>
<evidence type="ECO:0000313" key="2">
    <source>
        <dbReference type="EMBL" id="POZ50960.1"/>
    </source>
</evidence>
<dbReference type="SUPFAM" id="SSF103473">
    <property type="entry name" value="MFS general substrate transporter"/>
    <property type="match status" value="1"/>
</dbReference>
<dbReference type="Gene3D" id="1.20.1250.20">
    <property type="entry name" value="MFS general substrate transporter like domains"/>
    <property type="match status" value="2"/>
</dbReference>
<feature type="transmembrane region" description="Helical" evidence="1">
    <location>
        <begin position="73"/>
        <end position="92"/>
    </location>
</feature>
<reference evidence="2 3" key="1">
    <citation type="submission" date="2017-11" db="EMBL/GenBank/DDBJ databases">
        <title>Draft Genome Sequence of Methylobacter psychrotolerans Sph1T, an Obligate Methanotroph from Low-Temperature Environments.</title>
        <authorList>
            <person name="Oshkin I.Y."/>
            <person name="Miroshnikov K."/>
            <person name="Belova S.E."/>
            <person name="Korzhenkov A."/>
            <person name="Toshchakov S.V."/>
            <person name="Dedysh S.N."/>
        </authorList>
    </citation>
    <scope>NUCLEOTIDE SEQUENCE [LARGE SCALE GENOMIC DNA]</scope>
    <source>
        <strain evidence="2 3">Sph1</strain>
    </source>
</reference>
<comment type="caution">
    <text evidence="2">The sequence shown here is derived from an EMBL/GenBank/DDBJ whole genome shotgun (WGS) entry which is preliminary data.</text>
</comment>
<sequence>MANPFKCFLVTLITVSVVSDALLLPFYPQFFRAAFAMDDPWYIGLYLSATCLVVMLAFVLWARVAKHIPVLRLLVYTQCAAGLLSIACYGAQSLADFWLLSLLMLGFKGSYLLIYPYIMSLETQDKHGGTVGLLAVLVHLGAILGAAAGGLVLELLAPRQAFLLMAAGDFMQMLICCGLLAVRMVPVPLPETAMANPPRTVGLYPLGMVMLLFYFSISLGRPFFSSYWQTLSPWQGETVTGLVFALPGAIALVALCLGKNKGGLHGVSPALGLCAIGLACQAIPHPAVVLVGRCLYGWGLFQATVYLDVCVFAISTPSTYTRDFSKIYFCQSVGALLAALAAGRLVADYPLSAPFLVGAAALLPTLLIYLLLFRPRALHSLAVSKP</sequence>
<dbReference type="RefSeq" id="WP_103975083.1">
    <property type="nucleotide sequence ID" value="NZ_PGFZ01000008.1"/>
</dbReference>
<gene>
    <name evidence="2" type="ORF">AADEFJLK_03432</name>
</gene>
<dbReference type="AlphaFoldDB" id="A0A2S5CJH4"/>
<feature type="transmembrane region" description="Helical" evidence="1">
    <location>
        <begin position="239"/>
        <end position="258"/>
    </location>
</feature>
<proteinExistence type="predicted"/>
<keyword evidence="1" id="KW-0472">Membrane</keyword>
<organism evidence="2 3">
    <name type="scientific">Methylovulum psychrotolerans</name>
    <dbReference type="NCBI Taxonomy" id="1704499"/>
    <lineage>
        <taxon>Bacteria</taxon>
        <taxon>Pseudomonadati</taxon>
        <taxon>Pseudomonadota</taxon>
        <taxon>Gammaproteobacteria</taxon>
        <taxon>Methylococcales</taxon>
        <taxon>Methylococcaceae</taxon>
        <taxon>Methylovulum</taxon>
    </lineage>
</organism>